<feature type="compositionally biased region" description="Polar residues" evidence="1">
    <location>
        <begin position="177"/>
        <end position="186"/>
    </location>
</feature>
<keyword evidence="3" id="KW-1185">Reference proteome</keyword>
<dbReference type="RefSeq" id="XP_009168316.1">
    <property type="nucleotide sequence ID" value="XM_009170052.1"/>
</dbReference>
<feature type="region of interest" description="Disordered" evidence="1">
    <location>
        <begin position="39"/>
        <end position="59"/>
    </location>
</feature>
<name>A0A074ZKQ9_OPIVI</name>
<feature type="region of interest" description="Disordered" evidence="1">
    <location>
        <begin position="143"/>
        <end position="186"/>
    </location>
</feature>
<evidence type="ECO:0000313" key="3">
    <source>
        <dbReference type="Proteomes" id="UP000054324"/>
    </source>
</evidence>
<dbReference type="AlphaFoldDB" id="A0A074ZKQ9"/>
<proteinExistence type="predicted"/>
<dbReference type="GeneID" id="20319310"/>
<dbReference type="KEGG" id="ovi:T265_05128"/>
<sequence length="186" mass="21171">MPPRRKVRKLIATLFEKTSGQLIRLRTHKLQDRPLSGRAQTKRNVHVQRVTHPQDHHRYDTSRKQLISSAYPMAMAEPELRASDMRRERVVITPPAHGWTSEQLFFPLELRFYVTRLWLEKARQFGVEGQKLNSEILVPSAPRMDSGAATADKPGPLEVGPEFGTLSDPASRRDLIGQQSGPKCQT</sequence>
<protein>
    <submittedName>
        <fullName evidence="2">Uncharacterized protein</fullName>
    </submittedName>
</protein>
<dbReference type="CTD" id="20319310"/>
<reference evidence="2 3" key="1">
    <citation type="submission" date="2013-11" db="EMBL/GenBank/DDBJ databases">
        <title>Opisthorchis viverrini - life in the bile duct.</title>
        <authorList>
            <person name="Young N.D."/>
            <person name="Nagarajan N."/>
            <person name="Lin S.J."/>
            <person name="Korhonen P.K."/>
            <person name="Jex A.R."/>
            <person name="Hall R.S."/>
            <person name="Safavi-Hemami H."/>
            <person name="Kaewkong W."/>
            <person name="Bertrand D."/>
            <person name="Gao S."/>
            <person name="Seet Q."/>
            <person name="Wongkham S."/>
            <person name="Teh B.T."/>
            <person name="Wongkham C."/>
            <person name="Intapan P.M."/>
            <person name="Maleewong W."/>
            <person name="Yang X."/>
            <person name="Hu M."/>
            <person name="Wang Z."/>
            <person name="Hofmann A."/>
            <person name="Sternberg P.W."/>
            <person name="Tan P."/>
            <person name="Wang J."/>
            <person name="Gasser R.B."/>
        </authorList>
    </citation>
    <scope>NUCLEOTIDE SEQUENCE [LARGE SCALE GENOMIC DNA]</scope>
</reference>
<organism evidence="2 3">
    <name type="scientific">Opisthorchis viverrini</name>
    <name type="common">Southeast Asian liver fluke</name>
    <dbReference type="NCBI Taxonomy" id="6198"/>
    <lineage>
        <taxon>Eukaryota</taxon>
        <taxon>Metazoa</taxon>
        <taxon>Spiralia</taxon>
        <taxon>Lophotrochozoa</taxon>
        <taxon>Platyhelminthes</taxon>
        <taxon>Trematoda</taxon>
        <taxon>Digenea</taxon>
        <taxon>Opisthorchiida</taxon>
        <taxon>Opisthorchiata</taxon>
        <taxon>Opisthorchiidae</taxon>
        <taxon>Opisthorchis</taxon>
    </lineage>
</organism>
<evidence type="ECO:0000256" key="1">
    <source>
        <dbReference type="SAM" id="MobiDB-lite"/>
    </source>
</evidence>
<accession>A0A074ZKQ9</accession>
<dbReference type="Proteomes" id="UP000054324">
    <property type="component" value="Unassembled WGS sequence"/>
</dbReference>
<gene>
    <name evidence="2" type="ORF">T265_05128</name>
</gene>
<evidence type="ECO:0000313" key="2">
    <source>
        <dbReference type="EMBL" id="KER27923.1"/>
    </source>
</evidence>
<dbReference type="EMBL" id="KL596711">
    <property type="protein sequence ID" value="KER27923.1"/>
    <property type="molecule type" value="Genomic_DNA"/>
</dbReference>